<dbReference type="GO" id="GO:0055085">
    <property type="term" value="P:transmembrane transport"/>
    <property type="evidence" value="ECO:0007669"/>
    <property type="project" value="InterPro"/>
</dbReference>
<dbReference type="InterPro" id="IPR000515">
    <property type="entry name" value="MetI-like"/>
</dbReference>
<sequence length="355" mass="39358">MKEENAAFDETPVSDGGSLATAVIATESAGEVLAPKKKRSINRSKLQDNLWGWAFVILLVLGTTFFVYVAFVITVILSFSNYTGQPLFNYLSERFRVYNGDAFYWYKYMFKPYSDTVYDLSLIGDSRNFWATLGNSFFYLIGIPIGMILSIFLAVCMSRDIKGTNAFRVIYYIPTVASVVSISLVWNRLFNLDGAINQIIGSSVPWLTGSPTLRKITILILTTWKGLGGSVILFVAGMNGVNASYHEAAEIDGANAWSIFWRITLPQLYPTIFYVLVTSVIGGMQIYVEPELIYGGYSTAGVGNAVTPFVGYIMDVVGRTPAQYGYACALSIMLAIIIFLFTLVEFALDSRRDKV</sequence>
<feature type="transmembrane region" description="Helical" evidence="7">
    <location>
        <begin position="216"/>
        <end position="236"/>
    </location>
</feature>
<feature type="transmembrane region" description="Helical" evidence="7">
    <location>
        <begin position="268"/>
        <end position="288"/>
    </location>
</feature>
<keyword evidence="6 7" id="KW-0472">Membrane</keyword>
<comment type="subcellular location">
    <subcellularLocation>
        <location evidence="1 7">Cell membrane</location>
        <topology evidence="1 7">Multi-pass membrane protein</topology>
    </subcellularLocation>
</comment>
<dbReference type="EMBL" id="DXCF01000018">
    <property type="protein sequence ID" value="HIZ09516.1"/>
    <property type="molecule type" value="Genomic_DNA"/>
</dbReference>
<dbReference type="Pfam" id="PF00528">
    <property type="entry name" value="BPD_transp_1"/>
    <property type="match status" value="1"/>
</dbReference>
<dbReference type="InterPro" id="IPR035906">
    <property type="entry name" value="MetI-like_sf"/>
</dbReference>
<proteinExistence type="inferred from homology"/>
<dbReference type="CDD" id="cd06261">
    <property type="entry name" value="TM_PBP2"/>
    <property type="match status" value="1"/>
</dbReference>
<dbReference type="InterPro" id="IPR051393">
    <property type="entry name" value="ABC_transporter_permease"/>
</dbReference>
<dbReference type="SUPFAM" id="SSF161098">
    <property type="entry name" value="MetI-like"/>
    <property type="match status" value="1"/>
</dbReference>
<evidence type="ECO:0000259" key="8">
    <source>
        <dbReference type="PROSITE" id="PS50928"/>
    </source>
</evidence>
<evidence type="ECO:0000256" key="7">
    <source>
        <dbReference type="RuleBase" id="RU363032"/>
    </source>
</evidence>
<dbReference type="GO" id="GO:0005886">
    <property type="term" value="C:plasma membrane"/>
    <property type="evidence" value="ECO:0007669"/>
    <property type="project" value="UniProtKB-SubCell"/>
</dbReference>
<protein>
    <submittedName>
        <fullName evidence="9">Sugar ABC transporter permease</fullName>
    </submittedName>
</protein>
<feature type="domain" description="ABC transmembrane type-1" evidence="8">
    <location>
        <begin position="132"/>
        <end position="345"/>
    </location>
</feature>
<feature type="transmembrane region" description="Helical" evidence="7">
    <location>
        <begin position="324"/>
        <end position="348"/>
    </location>
</feature>
<keyword evidence="5 7" id="KW-1133">Transmembrane helix</keyword>
<evidence type="ECO:0000256" key="4">
    <source>
        <dbReference type="ARBA" id="ARBA00022692"/>
    </source>
</evidence>
<name>A0A9D2D6U4_9FIRM</name>
<reference evidence="9" key="1">
    <citation type="journal article" date="2021" name="PeerJ">
        <title>Extensive microbial diversity within the chicken gut microbiome revealed by metagenomics and culture.</title>
        <authorList>
            <person name="Gilroy R."/>
            <person name="Ravi A."/>
            <person name="Getino M."/>
            <person name="Pursley I."/>
            <person name="Horton D.L."/>
            <person name="Alikhan N.F."/>
            <person name="Baker D."/>
            <person name="Gharbi K."/>
            <person name="Hall N."/>
            <person name="Watson M."/>
            <person name="Adriaenssens E.M."/>
            <person name="Foster-Nyarko E."/>
            <person name="Jarju S."/>
            <person name="Secka A."/>
            <person name="Antonio M."/>
            <person name="Oren A."/>
            <person name="Chaudhuri R.R."/>
            <person name="La Ragione R."/>
            <person name="Hildebrand F."/>
            <person name="Pallen M.J."/>
        </authorList>
    </citation>
    <scope>NUCLEOTIDE SEQUENCE</scope>
    <source>
        <strain evidence="9">CHK192-19661</strain>
    </source>
</reference>
<dbReference type="Gene3D" id="1.10.3720.10">
    <property type="entry name" value="MetI-like"/>
    <property type="match status" value="1"/>
</dbReference>
<evidence type="ECO:0000256" key="3">
    <source>
        <dbReference type="ARBA" id="ARBA00022475"/>
    </source>
</evidence>
<keyword evidence="4 7" id="KW-0812">Transmembrane</keyword>
<evidence type="ECO:0000313" key="10">
    <source>
        <dbReference type="Proteomes" id="UP000824025"/>
    </source>
</evidence>
<dbReference type="PANTHER" id="PTHR30193">
    <property type="entry name" value="ABC TRANSPORTER PERMEASE PROTEIN"/>
    <property type="match status" value="1"/>
</dbReference>
<accession>A0A9D2D6U4</accession>
<evidence type="ECO:0000256" key="6">
    <source>
        <dbReference type="ARBA" id="ARBA00023136"/>
    </source>
</evidence>
<dbReference type="PROSITE" id="PS50928">
    <property type="entry name" value="ABC_TM1"/>
    <property type="match status" value="1"/>
</dbReference>
<evidence type="ECO:0000256" key="5">
    <source>
        <dbReference type="ARBA" id="ARBA00022989"/>
    </source>
</evidence>
<comment type="similarity">
    <text evidence="7">Belongs to the binding-protein-dependent transport system permease family.</text>
</comment>
<evidence type="ECO:0000256" key="2">
    <source>
        <dbReference type="ARBA" id="ARBA00022448"/>
    </source>
</evidence>
<feature type="transmembrane region" description="Helical" evidence="7">
    <location>
        <begin position="50"/>
        <end position="79"/>
    </location>
</feature>
<feature type="transmembrane region" description="Helical" evidence="7">
    <location>
        <begin position="169"/>
        <end position="186"/>
    </location>
</feature>
<gene>
    <name evidence="9" type="ORF">H9726_03400</name>
</gene>
<keyword evidence="2 7" id="KW-0813">Transport</keyword>
<dbReference type="Proteomes" id="UP000824025">
    <property type="component" value="Unassembled WGS sequence"/>
</dbReference>
<reference evidence="9" key="2">
    <citation type="submission" date="2021-04" db="EMBL/GenBank/DDBJ databases">
        <authorList>
            <person name="Gilroy R."/>
        </authorList>
    </citation>
    <scope>NUCLEOTIDE SEQUENCE</scope>
    <source>
        <strain evidence="9">CHK192-19661</strain>
    </source>
</reference>
<organism evidence="9 10">
    <name type="scientific">Candidatus Borkfalkia avicola</name>
    <dbReference type="NCBI Taxonomy" id="2838503"/>
    <lineage>
        <taxon>Bacteria</taxon>
        <taxon>Bacillati</taxon>
        <taxon>Bacillota</taxon>
        <taxon>Clostridia</taxon>
        <taxon>Christensenellales</taxon>
        <taxon>Christensenellaceae</taxon>
        <taxon>Candidatus Borkfalkia</taxon>
    </lineage>
</organism>
<evidence type="ECO:0000256" key="1">
    <source>
        <dbReference type="ARBA" id="ARBA00004651"/>
    </source>
</evidence>
<keyword evidence="3" id="KW-1003">Cell membrane</keyword>
<dbReference type="PANTHER" id="PTHR30193:SF37">
    <property type="entry name" value="INNER MEMBRANE ABC TRANSPORTER PERMEASE PROTEIN YCJO"/>
    <property type="match status" value="1"/>
</dbReference>
<evidence type="ECO:0000313" key="9">
    <source>
        <dbReference type="EMBL" id="HIZ09516.1"/>
    </source>
</evidence>
<comment type="caution">
    <text evidence="9">The sequence shown here is derived from an EMBL/GenBank/DDBJ whole genome shotgun (WGS) entry which is preliminary data.</text>
</comment>
<dbReference type="AlphaFoldDB" id="A0A9D2D6U4"/>
<feature type="transmembrane region" description="Helical" evidence="7">
    <location>
        <begin position="137"/>
        <end position="157"/>
    </location>
</feature>